<dbReference type="Pfam" id="PF00535">
    <property type="entry name" value="Glycos_transf_2"/>
    <property type="match status" value="1"/>
</dbReference>
<dbReference type="Gene3D" id="3.90.550.10">
    <property type="entry name" value="Spore Coat Polysaccharide Biosynthesis Protein SpsA, Chain A"/>
    <property type="match status" value="1"/>
</dbReference>
<dbReference type="InterPro" id="IPR050834">
    <property type="entry name" value="Glycosyltransf_2"/>
</dbReference>
<protein>
    <recommendedName>
        <fullName evidence="1">Glycosyltransferase 2-like domain-containing protein</fullName>
    </recommendedName>
</protein>
<evidence type="ECO:0000259" key="1">
    <source>
        <dbReference type="Pfam" id="PF00535"/>
    </source>
</evidence>
<reference evidence="2 3" key="1">
    <citation type="submission" date="2017-01" db="EMBL/GenBank/DDBJ databases">
        <title>Complete Genome Sequence of Dolosigranulum pigrum isolated from a Patient with interstitial lung disease.</title>
        <authorList>
            <person name="Mukhopadhyay R."/>
            <person name="Joaquin J."/>
            <person name="Hogue R."/>
            <person name="Fitzgerald S."/>
            <person name="Jospin G."/>
            <person name="Eisen J.A."/>
            <person name="Chaturvedi V."/>
        </authorList>
    </citation>
    <scope>NUCLEOTIDE SEQUENCE [LARGE SCALE GENOMIC DNA]</scope>
    <source>
        <strain evidence="2 3">15S00348</strain>
    </source>
</reference>
<name>A0A1S8KLX8_9LACT</name>
<dbReference type="CDD" id="cd00761">
    <property type="entry name" value="Glyco_tranf_GTA_type"/>
    <property type="match status" value="1"/>
</dbReference>
<evidence type="ECO:0000313" key="3">
    <source>
        <dbReference type="Proteomes" id="UP000190409"/>
    </source>
</evidence>
<comment type="caution">
    <text evidence="2">The sequence shown here is derived from an EMBL/GenBank/DDBJ whole genome shotgun (WGS) entry which is preliminary data.</text>
</comment>
<dbReference type="EMBL" id="MUYF01000003">
    <property type="protein sequence ID" value="OOL80744.1"/>
    <property type="molecule type" value="Genomic_DNA"/>
</dbReference>
<proteinExistence type="predicted"/>
<evidence type="ECO:0000313" key="2">
    <source>
        <dbReference type="EMBL" id="OOL80744.1"/>
    </source>
</evidence>
<sequence>MSEPVVSVIIPTYNVERYVEECLASIMSQTYESIELIVIDDGSTDTTPYLLKQHPGDFHLILNQENKKQGAVRNEGLAQATGKYILFVDADDLLVPEAVQVLVAAAERDQADLVRFNADVIQQQLLPDTAVNQYNFSHVLAEEVLYTGEQLWSVLRKSYHPSPCLYMTKQAVLTEGDVRFPEGIIHEDEWFTLKLFTLVESMVYVNQALYQRRYRLASTMTDRSNLQKLRSFESYKEILHRMTELYHDLEQPAERKFVKRQMLSIYSGLEQLDVPAERRQELREFKEITLVDRLLLDVRRLKQRWL</sequence>
<dbReference type="PANTHER" id="PTHR43685">
    <property type="entry name" value="GLYCOSYLTRANSFERASE"/>
    <property type="match status" value="1"/>
</dbReference>
<dbReference type="Proteomes" id="UP000190409">
    <property type="component" value="Unassembled WGS sequence"/>
</dbReference>
<feature type="domain" description="Glycosyltransferase 2-like" evidence="1">
    <location>
        <begin position="7"/>
        <end position="134"/>
    </location>
</feature>
<accession>A0A1S8KLX8</accession>
<dbReference type="InterPro" id="IPR001173">
    <property type="entry name" value="Glyco_trans_2-like"/>
</dbReference>
<dbReference type="InterPro" id="IPR029044">
    <property type="entry name" value="Nucleotide-diphossugar_trans"/>
</dbReference>
<dbReference type="AlphaFoldDB" id="A0A1S8KLX8"/>
<dbReference type="PANTHER" id="PTHR43685:SF2">
    <property type="entry name" value="GLYCOSYLTRANSFERASE 2-LIKE DOMAIN-CONTAINING PROTEIN"/>
    <property type="match status" value="1"/>
</dbReference>
<gene>
    <name evidence="2" type="ORF">BWX42_02165</name>
</gene>
<organism evidence="2 3">
    <name type="scientific">Dolosigranulum pigrum</name>
    <dbReference type="NCBI Taxonomy" id="29394"/>
    <lineage>
        <taxon>Bacteria</taxon>
        <taxon>Bacillati</taxon>
        <taxon>Bacillota</taxon>
        <taxon>Bacilli</taxon>
        <taxon>Lactobacillales</taxon>
        <taxon>Carnobacteriaceae</taxon>
        <taxon>Dolosigranulum</taxon>
    </lineage>
</organism>
<dbReference type="SUPFAM" id="SSF53448">
    <property type="entry name" value="Nucleotide-diphospho-sugar transferases"/>
    <property type="match status" value="1"/>
</dbReference>